<comment type="caution">
    <text evidence="2">The sequence shown here is derived from an EMBL/GenBank/DDBJ whole genome shotgun (WGS) entry which is preliminary data.</text>
</comment>
<dbReference type="PIRSF" id="PIRSF004440">
    <property type="entry name" value="GpP"/>
    <property type="match status" value="1"/>
</dbReference>
<dbReference type="Gene3D" id="2.30.300.10">
    <property type="entry name" value="Baseplate protein-like domain - beta roll fold"/>
    <property type="match status" value="1"/>
</dbReference>
<feature type="domain" description="Baseplate hub protein gp44-like N-terminal" evidence="1">
    <location>
        <begin position="4"/>
        <end position="84"/>
    </location>
</feature>
<dbReference type="RefSeq" id="WP_183360420.1">
    <property type="nucleotide sequence ID" value="NZ_BLXZ01000003.1"/>
</dbReference>
<proteinExistence type="predicted"/>
<reference evidence="3" key="1">
    <citation type="submission" date="2020-06" db="EMBL/GenBank/DDBJ databases">
        <title>Draft genomic sequecing of Geomonas sp. Red745.</title>
        <authorList>
            <person name="Itoh H."/>
            <person name="Xu Z.X."/>
            <person name="Ushijima N."/>
            <person name="Masuda Y."/>
            <person name="Shiratori Y."/>
            <person name="Senoo K."/>
        </authorList>
    </citation>
    <scope>NUCLEOTIDE SEQUENCE [LARGE SCALE GENOMIC DNA]</scope>
    <source>
        <strain evidence="3">Red745</strain>
    </source>
</reference>
<evidence type="ECO:0000313" key="2">
    <source>
        <dbReference type="EMBL" id="GFO67876.1"/>
    </source>
</evidence>
<dbReference type="EMBL" id="BLXZ01000003">
    <property type="protein sequence ID" value="GFO67876.1"/>
    <property type="molecule type" value="Genomic_DNA"/>
</dbReference>
<protein>
    <recommendedName>
        <fullName evidence="1">Baseplate hub protein gp44-like N-terminal domain-containing protein</fullName>
    </recommendedName>
</protein>
<sequence length="356" mass="39560">MSDQVALQIAGRRIENFLSYEVEADLYQAADKFTLELAKPETRITRGDRCELYVNGVLELTGVVDVTRKGWTKDGSTLVVEGRDLMGLVVDSYAEKFITVQGKTVKQLAKMLLATVPYISRKQIVYQENVVGKLKGKKKTADNPLTAFLDTPQKLSMIEPGMTVFEVLSIYAASRGLMLFSMPDGTLVFGRPKAKGEPAFTITNRIDGQGNNVESGDEVDDISRRYSKITVVSQVQGHDDMGLDAGKVNVRSKPVVDADFPFYKPFVTKINNDSQTPNLHARLLMEKQRHEGFQLSYTASGHSQNGQNFKINELVRVKDERLDKDGIYLLFGRTFKRSKQGSTTLLKLGPPGLVAV</sequence>
<keyword evidence="3" id="KW-1185">Reference proteome</keyword>
<dbReference type="InterPro" id="IPR023399">
    <property type="entry name" value="Baseplate-like_2-layer_sand"/>
</dbReference>
<dbReference type="Gene3D" id="3.30.1920.10">
    <property type="entry name" value="Baseplate protein-like domains - 2 layer sandwich fold"/>
    <property type="match status" value="1"/>
</dbReference>
<dbReference type="Gene3D" id="3.55.50.10">
    <property type="entry name" value="Baseplate protein-like domains"/>
    <property type="match status" value="1"/>
</dbReference>
<name>A0A6V8N5R3_9BACT</name>
<evidence type="ECO:0000313" key="3">
    <source>
        <dbReference type="Proteomes" id="UP000587586"/>
    </source>
</evidence>
<gene>
    <name evidence="2" type="ORF">GMLC_14550</name>
</gene>
<dbReference type="AlphaFoldDB" id="A0A6V8N5R3"/>
<dbReference type="Pfam" id="PF21683">
    <property type="entry name" value="GpP-like_1st"/>
    <property type="match status" value="1"/>
</dbReference>
<accession>A0A6V8N5R3</accession>
<evidence type="ECO:0000259" key="1">
    <source>
        <dbReference type="Pfam" id="PF21683"/>
    </source>
</evidence>
<dbReference type="Proteomes" id="UP000587586">
    <property type="component" value="Unassembled WGS sequence"/>
</dbReference>
<dbReference type="InterPro" id="IPR049354">
    <property type="entry name" value="GpP-like_N"/>
</dbReference>
<dbReference type="SUPFAM" id="SSF69279">
    <property type="entry name" value="Phage tail proteins"/>
    <property type="match status" value="2"/>
</dbReference>
<dbReference type="InterPro" id="IPR026276">
    <property type="entry name" value="Baseplate_GpP"/>
</dbReference>
<organism evidence="2 3">
    <name type="scientific">Geomonas limicola</name>
    <dbReference type="NCBI Taxonomy" id="2740186"/>
    <lineage>
        <taxon>Bacteria</taxon>
        <taxon>Pseudomonadati</taxon>
        <taxon>Thermodesulfobacteriota</taxon>
        <taxon>Desulfuromonadia</taxon>
        <taxon>Geobacterales</taxon>
        <taxon>Geobacteraceae</taxon>
        <taxon>Geomonas</taxon>
    </lineage>
</organism>